<dbReference type="GO" id="GO:0004325">
    <property type="term" value="F:ferrochelatase activity"/>
    <property type="evidence" value="ECO:0007669"/>
    <property type="project" value="UniProtKB-UniRule"/>
</dbReference>
<evidence type="ECO:0000313" key="11">
    <source>
        <dbReference type="EMBL" id="MBD2860983.1"/>
    </source>
</evidence>
<feature type="binding site" evidence="9">
    <location>
        <position position="126"/>
    </location>
    <ligand>
        <name>Fe-coproporphyrin III</name>
        <dbReference type="ChEBI" id="CHEBI:68438"/>
    </ligand>
</feature>
<dbReference type="InterPro" id="IPR033659">
    <property type="entry name" value="Ferrochelatase_N"/>
</dbReference>
<comment type="pathway">
    <text evidence="1 9">Porphyrin-containing compound metabolism; protoheme biosynthesis.</text>
</comment>
<keyword evidence="12" id="KW-1185">Reference proteome</keyword>
<keyword evidence="5 9" id="KW-0350">Heme biosynthesis</keyword>
<evidence type="ECO:0000256" key="8">
    <source>
        <dbReference type="ARBA" id="ARBA00024536"/>
    </source>
</evidence>
<dbReference type="AlphaFoldDB" id="A0A927C448"/>
<accession>A0A927C448</accession>
<evidence type="ECO:0000256" key="5">
    <source>
        <dbReference type="ARBA" id="ARBA00023133"/>
    </source>
</evidence>
<feature type="binding site" evidence="9">
    <location>
        <begin position="46"/>
        <end position="47"/>
    </location>
    <ligand>
        <name>Fe-coproporphyrin III</name>
        <dbReference type="ChEBI" id="CHEBI:68438"/>
    </ligand>
</feature>
<dbReference type="EMBL" id="JACXJA010000003">
    <property type="protein sequence ID" value="MBD2860983.1"/>
    <property type="molecule type" value="Genomic_DNA"/>
</dbReference>
<dbReference type="GO" id="GO:0006783">
    <property type="term" value="P:heme biosynthetic process"/>
    <property type="evidence" value="ECO:0007669"/>
    <property type="project" value="UniProtKB-UniRule"/>
</dbReference>
<evidence type="ECO:0000256" key="4">
    <source>
        <dbReference type="ARBA" id="ARBA00023004"/>
    </source>
</evidence>
<dbReference type="GO" id="GO:0005737">
    <property type="term" value="C:cytoplasm"/>
    <property type="evidence" value="ECO:0007669"/>
    <property type="project" value="UniProtKB-SubCell"/>
</dbReference>
<dbReference type="HAMAP" id="MF_00323">
    <property type="entry name" value="Ferrochelatase"/>
    <property type="match status" value="1"/>
</dbReference>
<name>A0A927C448_9BACL</name>
<feature type="binding site" description="axial binding residue" evidence="9">
    <location>
        <position position="13"/>
    </location>
    <ligand>
        <name>Fe-coproporphyrin III</name>
        <dbReference type="ChEBI" id="CHEBI:68438"/>
    </ligand>
    <ligandPart>
        <name>Fe</name>
        <dbReference type="ChEBI" id="CHEBI:18248"/>
    </ligandPart>
</feature>
<evidence type="ECO:0000256" key="6">
    <source>
        <dbReference type="ARBA" id="ARBA00023239"/>
    </source>
</evidence>
<dbReference type="InterPro" id="IPR033644">
    <property type="entry name" value="Ferrochelatase_C"/>
</dbReference>
<dbReference type="GO" id="GO:0046872">
    <property type="term" value="F:metal ion binding"/>
    <property type="evidence" value="ECO:0007669"/>
    <property type="project" value="UniProtKB-KW"/>
</dbReference>
<evidence type="ECO:0000313" key="12">
    <source>
        <dbReference type="Proteomes" id="UP000639396"/>
    </source>
</evidence>
<feature type="binding site" evidence="9">
    <location>
        <position position="183"/>
    </location>
    <ligand>
        <name>Fe(2+)</name>
        <dbReference type="ChEBI" id="CHEBI:29033"/>
    </ligand>
</feature>
<dbReference type="NCBIfam" id="TIGR00109">
    <property type="entry name" value="hemH"/>
    <property type="match status" value="1"/>
</dbReference>
<gene>
    <name evidence="9" type="primary">cpfC</name>
    <name evidence="11" type="ORF">IDH45_03155</name>
</gene>
<evidence type="ECO:0000256" key="9">
    <source>
        <dbReference type="HAMAP-Rule" id="MF_00323"/>
    </source>
</evidence>
<keyword evidence="7 9" id="KW-0627">Porphyrin biosynthesis</keyword>
<evidence type="ECO:0000256" key="10">
    <source>
        <dbReference type="RuleBase" id="RU004185"/>
    </source>
</evidence>
<comment type="catalytic activity">
    <reaction evidence="8">
        <text>Fe-coproporphyrin III + 2 H(+) = coproporphyrin III + Fe(2+)</text>
        <dbReference type="Rhea" id="RHEA:49572"/>
        <dbReference type="ChEBI" id="CHEBI:15378"/>
        <dbReference type="ChEBI" id="CHEBI:29033"/>
        <dbReference type="ChEBI" id="CHEBI:68438"/>
        <dbReference type="ChEBI" id="CHEBI:131725"/>
        <dbReference type="EC" id="4.99.1.9"/>
    </reaction>
    <physiologicalReaction direction="right-to-left" evidence="8">
        <dbReference type="Rhea" id="RHEA:49574"/>
    </physiologicalReaction>
</comment>
<dbReference type="InterPro" id="IPR001015">
    <property type="entry name" value="Ferrochelatase"/>
</dbReference>
<dbReference type="SUPFAM" id="SSF53800">
    <property type="entry name" value="Chelatase"/>
    <property type="match status" value="1"/>
</dbReference>
<dbReference type="CDD" id="cd03411">
    <property type="entry name" value="Ferrochelatase_N"/>
    <property type="match status" value="1"/>
</dbReference>
<dbReference type="Pfam" id="PF00762">
    <property type="entry name" value="Ferrochelatase"/>
    <property type="match status" value="1"/>
</dbReference>
<proteinExistence type="inferred from homology"/>
<evidence type="ECO:0000256" key="1">
    <source>
        <dbReference type="ARBA" id="ARBA00004744"/>
    </source>
</evidence>
<comment type="function">
    <text evidence="9">Involved in coproporphyrin-dependent heme b biosynthesis. Catalyzes the insertion of ferrous iron into coproporphyrin III to form Fe-coproporphyrin III.</text>
</comment>
<organism evidence="11 12">
    <name type="scientific">Paenibacillus oceani</name>
    <dbReference type="NCBI Taxonomy" id="2772510"/>
    <lineage>
        <taxon>Bacteria</taxon>
        <taxon>Bacillati</taxon>
        <taxon>Bacillota</taxon>
        <taxon>Bacilli</taxon>
        <taxon>Bacillales</taxon>
        <taxon>Paenibacillaceae</taxon>
        <taxon>Paenibacillus</taxon>
    </lineage>
</organism>
<sequence>MSKRKVGVLVMSYGTPESMDQIEAYYTHIRRGSPPSPEQLKALTDRYEAIVGGFFPLRENTNRQVEALEQTLNRDSADIEYKCYQGLKHASPFIEDGVKQMAEDGIREAVGIVLAPHYSVMSVGGYIKRAQETAEPLGVQMKFVKSYHLHPKLIQALSERVTAALESMEGVAKENVRVIFSAHSLPEKILEMRDPYPDQLLASSKAVADLAGITNWQFAWQSAGQTATPWLGPDIMDVLETIHREEQVENVLLCPIGFVSDHLEVLYDIDIECQSLAKRLGMRLARTTSLNTDPLYMETLQDSINEQLHHN</sequence>
<reference evidence="11" key="1">
    <citation type="submission" date="2020-09" db="EMBL/GenBank/DDBJ databases">
        <title>A novel bacterium of genus Paenibacillus, isolated from South China Sea.</title>
        <authorList>
            <person name="Huang H."/>
            <person name="Mo K."/>
            <person name="Hu Y."/>
        </authorList>
    </citation>
    <scope>NUCLEOTIDE SEQUENCE</scope>
    <source>
        <strain evidence="11">IB182363</strain>
    </source>
</reference>
<keyword evidence="3 9" id="KW-0479">Metal-binding</keyword>
<keyword evidence="9" id="KW-0963">Cytoplasm</keyword>
<comment type="caution">
    <text evidence="9">Lacks conserved residue(s) required for the propagation of feature annotation.</text>
</comment>
<comment type="similarity">
    <text evidence="2 9 10">Belongs to the ferrochelatase family.</text>
</comment>
<dbReference type="RefSeq" id="WP_190924569.1">
    <property type="nucleotide sequence ID" value="NZ_JACXJA010000003.1"/>
</dbReference>
<dbReference type="PANTHER" id="PTHR11108:SF1">
    <property type="entry name" value="FERROCHELATASE, MITOCHONDRIAL"/>
    <property type="match status" value="1"/>
</dbReference>
<feature type="binding site" evidence="9">
    <location>
        <position position="30"/>
    </location>
    <ligand>
        <name>Fe-coproporphyrin III</name>
        <dbReference type="ChEBI" id="CHEBI:68438"/>
    </ligand>
</feature>
<evidence type="ECO:0000256" key="7">
    <source>
        <dbReference type="ARBA" id="ARBA00023244"/>
    </source>
</evidence>
<dbReference type="PANTHER" id="PTHR11108">
    <property type="entry name" value="FERROCHELATASE"/>
    <property type="match status" value="1"/>
</dbReference>
<dbReference type="CDD" id="cd00419">
    <property type="entry name" value="Ferrochelatase_C"/>
    <property type="match status" value="1"/>
</dbReference>
<keyword evidence="6 9" id="KW-0456">Lyase</keyword>
<protein>
    <recommendedName>
        <fullName evidence="9">Coproporphyrin III ferrochelatase</fullName>
        <ecNumber evidence="9">4.99.1.9</ecNumber>
    </recommendedName>
</protein>
<dbReference type="EC" id="4.99.1.9" evidence="9"/>
<dbReference type="FunFam" id="3.40.50.1400:FF:000007">
    <property type="entry name" value="Ferrochelatase"/>
    <property type="match status" value="1"/>
</dbReference>
<evidence type="ECO:0000256" key="3">
    <source>
        <dbReference type="ARBA" id="ARBA00022723"/>
    </source>
</evidence>
<feature type="binding site" evidence="9">
    <location>
        <position position="264"/>
    </location>
    <ligand>
        <name>Fe(2+)</name>
        <dbReference type="ChEBI" id="CHEBI:29033"/>
    </ligand>
</feature>
<dbReference type="Gene3D" id="3.40.50.1400">
    <property type="match status" value="2"/>
</dbReference>
<dbReference type="Proteomes" id="UP000639396">
    <property type="component" value="Unassembled WGS sequence"/>
</dbReference>
<evidence type="ECO:0000256" key="2">
    <source>
        <dbReference type="ARBA" id="ARBA00007718"/>
    </source>
</evidence>
<comment type="caution">
    <text evidence="11">The sequence shown here is derived from an EMBL/GenBank/DDBJ whole genome shotgun (WGS) entry which is preliminary data.</text>
</comment>
<comment type="subcellular location">
    <subcellularLocation>
        <location evidence="9">Cytoplasm</location>
    </subcellularLocation>
</comment>
<keyword evidence="4 9" id="KW-0408">Iron</keyword>